<dbReference type="InterPro" id="IPR010035">
    <property type="entry name" value="Thi_S"/>
</dbReference>
<dbReference type="Gene3D" id="3.10.20.30">
    <property type="match status" value="1"/>
</dbReference>
<reference evidence="1 2" key="1">
    <citation type="submission" date="2018-06" db="EMBL/GenBank/DDBJ databases">
        <title>Mucibacter soli gen. nov., sp. nov., a new member of the family Chitinophagaceae producing mucin.</title>
        <authorList>
            <person name="Kim M.-K."/>
            <person name="Park S."/>
            <person name="Kim T.-S."/>
            <person name="Joung Y."/>
            <person name="Han J.-H."/>
            <person name="Kim S.B."/>
        </authorList>
    </citation>
    <scope>NUCLEOTIDE SEQUENCE [LARGE SCALE GENOMIC DNA]</scope>
    <source>
        <strain evidence="1 2">R1-15</strain>
    </source>
</reference>
<dbReference type="RefSeq" id="WP_111000340.1">
    <property type="nucleotide sequence ID" value="NZ_QKTW01000024.1"/>
</dbReference>
<dbReference type="InterPro" id="IPR003749">
    <property type="entry name" value="ThiS/MoaD-like"/>
</dbReference>
<dbReference type="Proteomes" id="UP000248745">
    <property type="component" value="Unassembled WGS sequence"/>
</dbReference>
<dbReference type="Pfam" id="PF02597">
    <property type="entry name" value="ThiS"/>
    <property type="match status" value="1"/>
</dbReference>
<protein>
    <submittedName>
        <fullName evidence="1">Thiamine biosynthesis protein ThiS</fullName>
    </submittedName>
</protein>
<accession>A0A2W2BUG1</accession>
<dbReference type="OrthoDB" id="1525151at2"/>
<organism evidence="1 2">
    <name type="scientific">Taibaiella soli</name>
    <dbReference type="NCBI Taxonomy" id="1649169"/>
    <lineage>
        <taxon>Bacteria</taxon>
        <taxon>Pseudomonadati</taxon>
        <taxon>Bacteroidota</taxon>
        <taxon>Chitinophagia</taxon>
        <taxon>Chitinophagales</taxon>
        <taxon>Chitinophagaceae</taxon>
        <taxon>Taibaiella</taxon>
    </lineage>
</organism>
<name>A0A2W2BUG1_9BACT</name>
<evidence type="ECO:0000313" key="2">
    <source>
        <dbReference type="Proteomes" id="UP000248745"/>
    </source>
</evidence>
<evidence type="ECO:0000313" key="1">
    <source>
        <dbReference type="EMBL" id="PZF71463.1"/>
    </source>
</evidence>
<dbReference type="CDD" id="cd00565">
    <property type="entry name" value="Ubl_ThiS"/>
    <property type="match status" value="1"/>
</dbReference>
<dbReference type="EMBL" id="QKTW01000024">
    <property type="protein sequence ID" value="PZF71463.1"/>
    <property type="molecule type" value="Genomic_DNA"/>
</dbReference>
<keyword evidence="2" id="KW-1185">Reference proteome</keyword>
<sequence length="67" mass="7076">MNIYINSKLQEIPENATIMEALKSSGVTAFSGIAVAVNNAIIPFSSWSSHALGQDDNLVIIRATQGG</sequence>
<dbReference type="NCBIfam" id="TIGR01683">
    <property type="entry name" value="thiS"/>
    <property type="match status" value="1"/>
</dbReference>
<gene>
    <name evidence="1" type="primary">thiS</name>
    <name evidence="1" type="ORF">DN068_18015</name>
</gene>
<dbReference type="InterPro" id="IPR012675">
    <property type="entry name" value="Beta-grasp_dom_sf"/>
</dbReference>
<dbReference type="SUPFAM" id="SSF54285">
    <property type="entry name" value="MoaD/ThiS"/>
    <property type="match status" value="1"/>
</dbReference>
<dbReference type="InterPro" id="IPR016155">
    <property type="entry name" value="Mopterin_synth/thiamin_S_b"/>
</dbReference>
<comment type="caution">
    <text evidence="1">The sequence shown here is derived from an EMBL/GenBank/DDBJ whole genome shotgun (WGS) entry which is preliminary data.</text>
</comment>
<dbReference type="AlphaFoldDB" id="A0A2W2BUG1"/>
<proteinExistence type="predicted"/>